<feature type="compositionally biased region" description="Pro residues" evidence="1">
    <location>
        <begin position="60"/>
        <end position="71"/>
    </location>
</feature>
<keyword evidence="3" id="KW-1185">Reference proteome</keyword>
<sequence length="284" mass="29653">MAIDRAPVLRSSRAADDLTLLDLLDVLDRADDRPLRARPRPARSTGQRHGQARSVRPLPLARPVPVPRPRPAAAPVPAVALERVAPAGTRPALRAGVRRVVRRLASWDAGPDGAYLAWGRPVAPSAAPGPSARSAVRVPATWPERVAPAERRPALLARVRGVVRRLALWGAGPDGAHLAWGHPVAPAPRADGPVLLTELPSTPTYQPAAPSPAAALVPARTARPVAPPRVPVVPPLARQVPAPRPTPSPGTASAGHRPRSARATGPARARGDPRPPPARGQPPG</sequence>
<feature type="region of interest" description="Disordered" evidence="1">
    <location>
        <begin position="31"/>
        <end position="71"/>
    </location>
</feature>
<gene>
    <name evidence="2" type="ORF">SAMN06893097_10772</name>
</gene>
<evidence type="ECO:0000313" key="3">
    <source>
        <dbReference type="Proteomes" id="UP000219514"/>
    </source>
</evidence>
<organism evidence="2 3">
    <name type="scientific">Geodermatophilus sabuli</name>
    <dbReference type="NCBI Taxonomy" id="1564158"/>
    <lineage>
        <taxon>Bacteria</taxon>
        <taxon>Bacillati</taxon>
        <taxon>Actinomycetota</taxon>
        <taxon>Actinomycetes</taxon>
        <taxon>Geodermatophilales</taxon>
        <taxon>Geodermatophilaceae</taxon>
        <taxon>Geodermatophilus</taxon>
    </lineage>
</organism>
<dbReference type="RefSeq" id="WP_097207410.1">
    <property type="nucleotide sequence ID" value="NZ_JACHXB010000006.1"/>
</dbReference>
<protein>
    <submittedName>
        <fullName evidence="2">Uncharacterized protein</fullName>
    </submittedName>
</protein>
<feature type="compositionally biased region" description="Pro residues" evidence="1">
    <location>
        <begin position="274"/>
        <end position="284"/>
    </location>
</feature>
<evidence type="ECO:0000313" key="2">
    <source>
        <dbReference type="EMBL" id="SNX97431.1"/>
    </source>
</evidence>
<feature type="compositionally biased region" description="Pro residues" evidence="1">
    <location>
        <begin position="225"/>
        <end position="234"/>
    </location>
</feature>
<dbReference type="OrthoDB" id="5190209at2"/>
<reference evidence="2 3" key="1">
    <citation type="submission" date="2017-09" db="EMBL/GenBank/DDBJ databases">
        <authorList>
            <person name="Ehlers B."/>
            <person name="Leendertz F.H."/>
        </authorList>
    </citation>
    <scope>NUCLEOTIDE SEQUENCE [LARGE SCALE GENOMIC DNA]</scope>
    <source>
        <strain evidence="2 3">DSM 46844</strain>
    </source>
</reference>
<proteinExistence type="predicted"/>
<dbReference type="AlphaFoldDB" id="A0A285EHD5"/>
<dbReference type="Proteomes" id="UP000219514">
    <property type="component" value="Unassembled WGS sequence"/>
</dbReference>
<dbReference type="EMBL" id="OBDO01000007">
    <property type="protein sequence ID" value="SNX97431.1"/>
    <property type="molecule type" value="Genomic_DNA"/>
</dbReference>
<feature type="region of interest" description="Disordered" evidence="1">
    <location>
        <begin position="223"/>
        <end position="284"/>
    </location>
</feature>
<accession>A0A285EHD5</accession>
<evidence type="ECO:0000256" key="1">
    <source>
        <dbReference type="SAM" id="MobiDB-lite"/>
    </source>
</evidence>
<name>A0A285EHD5_9ACTN</name>